<name>A0A174ETV2_9FIRM</name>
<dbReference type="EMBL" id="CYYM01000013">
    <property type="protein sequence ID" value="CUO41522.1"/>
    <property type="molecule type" value="Genomic_DNA"/>
</dbReference>
<dbReference type="Proteomes" id="UP000095380">
    <property type="component" value="Unassembled WGS sequence"/>
</dbReference>
<protein>
    <submittedName>
        <fullName evidence="1">Uncharacterized protein</fullName>
    </submittedName>
</protein>
<evidence type="ECO:0000313" key="1">
    <source>
        <dbReference type="EMBL" id="CUO41522.1"/>
    </source>
</evidence>
<evidence type="ECO:0000313" key="2">
    <source>
        <dbReference type="Proteomes" id="UP000095380"/>
    </source>
</evidence>
<reference evidence="1 2" key="1">
    <citation type="submission" date="2015-09" db="EMBL/GenBank/DDBJ databases">
        <authorList>
            <consortium name="Pathogen Informatics"/>
        </authorList>
    </citation>
    <scope>NUCLEOTIDE SEQUENCE [LARGE SCALE GENOMIC DNA]</scope>
    <source>
        <strain evidence="1 2">2789STDY5608851</strain>
    </source>
</reference>
<dbReference type="AlphaFoldDB" id="A0A174ETV2"/>
<proteinExistence type="predicted"/>
<organism evidence="1 2">
    <name type="scientific">Dorea longicatena</name>
    <dbReference type="NCBI Taxonomy" id="88431"/>
    <lineage>
        <taxon>Bacteria</taxon>
        <taxon>Bacillati</taxon>
        <taxon>Bacillota</taxon>
        <taxon>Clostridia</taxon>
        <taxon>Lachnospirales</taxon>
        <taxon>Lachnospiraceae</taxon>
        <taxon>Dorea</taxon>
    </lineage>
</organism>
<accession>A0A174ETV2</accession>
<sequence>MRKYFLELFAIGLVDSEGRINTEHMTSDALMTAMKTMEELTQMKMDRLVLETTMEMILCMFESCDTEEFTEILGKLLGGKQTSKVTAHLEALEELLTEEEYSSFLAEYLGYLTVNVAEFIRSTIIENGLMLLAGSGGEEDGEEDGEDGL</sequence>
<gene>
    <name evidence="1" type="ORF">ERS852408_02109</name>
</gene>
<dbReference type="RefSeq" id="WP_026650179.1">
    <property type="nucleotide sequence ID" value="NZ_CYYM01000013.1"/>
</dbReference>